<feature type="binding site" evidence="12">
    <location>
        <position position="78"/>
    </location>
    <ligand>
        <name>Zn(2+)</name>
        <dbReference type="ChEBI" id="CHEBI:29105"/>
    </ligand>
</feature>
<dbReference type="PANTHER" id="PTHR33694:SF1">
    <property type="entry name" value="UDP-3-O-ACYL-N-ACETYLGLUCOSAMINE DEACETYLASE 1, MITOCHONDRIAL-RELATED"/>
    <property type="match status" value="1"/>
</dbReference>
<dbReference type="GO" id="GO:0009245">
    <property type="term" value="P:lipid A biosynthetic process"/>
    <property type="evidence" value="ECO:0007669"/>
    <property type="project" value="UniProtKB-UniRule"/>
</dbReference>
<evidence type="ECO:0000313" key="14">
    <source>
        <dbReference type="Proteomes" id="UP000076268"/>
    </source>
</evidence>
<comment type="cofactor">
    <cofactor evidence="1 12">
        <name>Zn(2+)</name>
        <dbReference type="ChEBI" id="CHEBI:29105"/>
    </cofactor>
</comment>
<evidence type="ECO:0000256" key="5">
    <source>
        <dbReference type="ARBA" id="ARBA00022516"/>
    </source>
</evidence>
<evidence type="ECO:0000256" key="10">
    <source>
        <dbReference type="ARBA" id="ARBA00023098"/>
    </source>
</evidence>
<evidence type="ECO:0000256" key="1">
    <source>
        <dbReference type="ARBA" id="ARBA00001947"/>
    </source>
</evidence>
<keyword evidence="6 12" id="KW-0441">Lipid A biosynthesis</keyword>
<evidence type="ECO:0000256" key="4">
    <source>
        <dbReference type="ARBA" id="ARBA00012745"/>
    </source>
</evidence>
<dbReference type="Proteomes" id="UP000076268">
    <property type="component" value="Unassembled WGS sequence"/>
</dbReference>
<evidence type="ECO:0000256" key="6">
    <source>
        <dbReference type="ARBA" id="ARBA00022556"/>
    </source>
</evidence>
<keyword evidence="5 12" id="KW-0444">Lipid biosynthesis</keyword>
<dbReference type="SUPFAM" id="SSF54211">
    <property type="entry name" value="Ribosomal protein S5 domain 2-like"/>
    <property type="match status" value="2"/>
</dbReference>
<evidence type="ECO:0000256" key="9">
    <source>
        <dbReference type="ARBA" id="ARBA00022833"/>
    </source>
</evidence>
<keyword evidence="8 12" id="KW-0378">Hydrolase</keyword>
<dbReference type="Gene3D" id="3.30.230.20">
    <property type="entry name" value="lpxc deacetylase, domain 1"/>
    <property type="match status" value="1"/>
</dbReference>
<keyword evidence="9 12" id="KW-0862">Zinc</keyword>
<dbReference type="NCBIfam" id="TIGR00325">
    <property type="entry name" value="lpxC"/>
    <property type="match status" value="1"/>
</dbReference>
<dbReference type="HAMAP" id="MF_00388">
    <property type="entry name" value="LpxC"/>
    <property type="match status" value="1"/>
</dbReference>
<keyword evidence="14" id="KW-1185">Reference proteome</keyword>
<evidence type="ECO:0000313" key="13">
    <source>
        <dbReference type="EMBL" id="KYZ76376.1"/>
    </source>
</evidence>
<dbReference type="AlphaFoldDB" id="A0A154BR16"/>
<reference evidence="13 14" key="1">
    <citation type="submission" date="2016-02" db="EMBL/GenBank/DDBJ databases">
        <title>Anaerosporomusa subterraneum gen. nov., sp. nov., a spore-forming obligate anaerobe isolated from saprolite.</title>
        <authorList>
            <person name="Choi J.K."/>
            <person name="Shah M."/>
            <person name="Yee N."/>
        </authorList>
    </citation>
    <scope>NUCLEOTIDE SEQUENCE [LARGE SCALE GENOMIC DNA]</scope>
    <source>
        <strain evidence="13 14">RU4</strain>
    </source>
</reference>
<accession>A0A154BR16</accession>
<proteinExistence type="inferred from homology"/>
<dbReference type="OrthoDB" id="9772788at2"/>
<evidence type="ECO:0000256" key="7">
    <source>
        <dbReference type="ARBA" id="ARBA00022723"/>
    </source>
</evidence>
<dbReference type="InterPro" id="IPR020568">
    <property type="entry name" value="Ribosomal_Su5_D2-typ_SF"/>
</dbReference>
<comment type="pathway">
    <text evidence="3 12">Glycolipid biosynthesis; lipid IV(A) biosynthesis; lipid IV(A) from (3R)-3-hydroxytetradecanoyl-[acyl-carrier-protein] and UDP-N-acetyl-alpha-D-glucosamine: step 2/6.</text>
</comment>
<dbReference type="Gene3D" id="3.30.1700.10">
    <property type="entry name" value="lpxc deacetylase, domain 2"/>
    <property type="match status" value="1"/>
</dbReference>
<evidence type="ECO:0000256" key="8">
    <source>
        <dbReference type="ARBA" id="ARBA00022801"/>
    </source>
</evidence>
<dbReference type="GO" id="GO:0103117">
    <property type="term" value="F:UDP-3-O-acyl-N-acetylglucosamine deacetylase activity"/>
    <property type="evidence" value="ECO:0007669"/>
    <property type="project" value="UniProtKB-UniRule"/>
</dbReference>
<dbReference type="RefSeq" id="WP_066241735.1">
    <property type="nucleotide sequence ID" value="NZ_LSGP01000017.1"/>
</dbReference>
<dbReference type="EC" id="3.5.1.108" evidence="4 12"/>
<dbReference type="UniPathway" id="UPA00359">
    <property type="reaction ID" value="UER00478"/>
</dbReference>
<organism evidence="13 14">
    <name type="scientific">Anaerosporomusa subterranea</name>
    <dbReference type="NCBI Taxonomy" id="1794912"/>
    <lineage>
        <taxon>Bacteria</taxon>
        <taxon>Bacillati</taxon>
        <taxon>Bacillota</taxon>
        <taxon>Negativicutes</taxon>
        <taxon>Acetonemataceae</taxon>
        <taxon>Anaerosporomusa</taxon>
    </lineage>
</organism>
<name>A0A154BR16_ANASB</name>
<dbReference type="PANTHER" id="PTHR33694">
    <property type="entry name" value="UDP-3-O-ACYL-N-ACETYLGLUCOSAMINE DEACETYLASE 1, MITOCHONDRIAL-RELATED"/>
    <property type="match status" value="1"/>
</dbReference>
<protein>
    <recommendedName>
        <fullName evidence="4 12">UDP-3-O-acyl-N-acetylglucosamine deacetylase</fullName>
        <shortName evidence="12">UDP-3-O-acyl-GlcNAc deacetylase</shortName>
        <ecNumber evidence="4 12">3.5.1.108</ecNumber>
    </recommendedName>
    <alternativeName>
        <fullName evidence="12">UDP-3-O-[R-3-hydroxymyristoyl]-N-acetylglucosamine deacetylase</fullName>
    </alternativeName>
</protein>
<dbReference type="InterPro" id="IPR015870">
    <property type="entry name" value="UDP-acyl_N-AcGlcN_deAcase_N"/>
</dbReference>
<evidence type="ECO:0000256" key="12">
    <source>
        <dbReference type="HAMAP-Rule" id="MF_00388"/>
    </source>
</evidence>
<dbReference type="InterPro" id="IPR011334">
    <property type="entry name" value="UDP-acyl_GlcNac_deAcase_C"/>
</dbReference>
<evidence type="ECO:0000256" key="2">
    <source>
        <dbReference type="ARBA" id="ARBA00002923"/>
    </source>
</evidence>
<evidence type="ECO:0000256" key="11">
    <source>
        <dbReference type="ARBA" id="ARBA00024535"/>
    </source>
</evidence>
<comment type="function">
    <text evidence="2 12">Catalyzes the hydrolysis of UDP-3-O-myristoyl-N-acetylglucosamine to form UDP-3-O-myristoylglucosamine and acetate, the committed step in lipid A biosynthesis.</text>
</comment>
<dbReference type="GO" id="GO:0016020">
    <property type="term" value="C:membrane"/>
    <property type="evidence" value="ECO:0007669"/>
    <property type="project" value="GOC"/>
</dbReference>
<feature type="binding site" evidence="12">
    <location>
        <position position="233"/>
    </location>
    <ligand>
        <name>Zn(2+)</name>
        <dbReference type="ChEBI" id="CHEBI:29105"/>
    </ligand>
</feature>
<dbReference type="InterPro" id="IPR004463">
    <property type="entry name" value="UDP-acyl_GlcNac_deAcase"/>
</dbReference>
<evidence type="ECO:0000256" key="3">
    <source>
        <dbReference type="ARBA" id="ARBA00005002"/>
    </source>
</evidence>
<feature type="active site" description="Proton donor" evidence="12">
    <location>
        <position position="259"/>
    </location>
</feature>
<sequence length="272" mass="28973">MQRQTTLASVTHFSGTGLHSGRSASITLRPAPEGTGIVFVRTDLAGAPQVKACTANVTGTMRATTLEHGAAKVFTVEHLLAAFAALGVDNCQVDIDAVEPPVADGSSLPFIHLIQQAGIVEQDAPASIITVREALAVRLPDKFIAIMPYDGFRISFTSVNPHPMLGVQFGDYELTPAVFETEIAPARTIGFMHEVEALQAQGLALGGTLENAVVYDHEKALTPLRFPDELVRHKILDVVGDLALVGRVRGHVVAVKSSHAINTELARMISSQ</sequence>
<comment type="catalytic activity">
    <reaction evidence="11 12">
        <text>a UDP-3-O-[(3R)-3-hydroxyacyl]-N-acetyl-alpha-D-glucosamine + H2O = a UDP-3-O-[(3R)-3-hydroxyacyl]-alpha-D-glucosamine + acetate</text>
        <dbReference type="Rhea" id="RHEA:67816"/>
        <dbReference type="ChEBI" id="CHEBI:15377"/>
        <dbReference type="ChEBI" id="CHEBI:30089"/>
        <dbReference type="ChEBI" id="CHEBI:137740"/>
        <dbReference type="ChEBI" id="CHEBI:173225"/>
        <dbReference type="EC" id="3.5.1.108"/>
    </reaction>
</comment>
<keyword evidence="10 12" id="KW-0443">Lipid metabolism</keyword>
<feature type="binding site" evidence="12">
    <location>
        <position position="237"/>
    </location>
    <ligand>
        <name>Zn(2+)</name>
        <dbReference type="ChEBI" id="CHEBI:29105"/>
    </ligand>
</feature>
<gene>
    <name evidence="12" type="primary">lpxC</name>
    <name evidence="13" type="ORF">AXX12_08040</name>
</gene>
<keyword evidence="7 12" id="KW-0479">Metal-binding</keyword>
<comment type="similarity">
    <text evidence="12">Belongs to the LpxC family.</text>
</comment>
<dbReference type="GO" id="GO:0046872">
    <property type="term" value="F:metal ion binding"/>
    <property type="evidence" value="ECO:0007669"/>
    <property type="project" value="UniProtKB-KW"/>
</dbReference>
<dbReference type="STRING" id="1794912.AXX12_08040"/>
<dbReference type="EMBL" id="LSGP01000017">
    <property type="protein sequence ID" value="KYZ76376.1"/>
    <property type="molecule type" value="Genomic_DNA"/>
</dbReference>
<dbReference type="Pfam" id="PF03331">
    <property type="entry name" value="LpxC"/>
    <property type="match status" value="1"/>
</dbReference>
<comment type="caution">
    <text evidence="13">The sequence shown here is derived from an EMBL/GenBank/DDBJ whole genome shotgun (WGS) entry which is preliminary data.</text>
</comment>